<dbReference type="EMBL" id="JBAKUA010000007">
    <property type="protein sequence ID" value="MEH1546635.1"/>
    <property type="molecule type" value="Genomic_DNA"/>
</dbReference>
<name>A0AB35XM90_9ACTN</name>
<dbReference type="GO" id="GO:0016787">
    <property type="term" value="F:hydrolase activity"/>
    <property type="evidence" value="ECO:0007669"/>
    <property type="project" value="UniProtKB-KW"/>
</dbReference>
<comment type="caution">
    <text evidence="2">The sequence shown here is derived from an EMBL/GenBank/DDBJ whole genome shotgun (WGS) entry which is preliminary data.</text>
</comment>
<accession>A0AB35XM90</accession>
<evidence type="ECO:0000313" key="3">
    <source>
        <dbReference type="Proteomes" id="UP001309299"/>
    </source>
</evidence>
<feature type="chain" id="PRO_5044314139" evidence="1">
    <location>
        <begin position="34"/>
        <end position="185"/>
    </location>
</feature>
<evidence type="ECO:0000256" key="1">
    <source>
        <dbReference type="SAM" id="SignalP"/>
    </source>
</evidence>
<proteinExistence type="predicted"/>
<gene>
    <name evidence="2" type="ORF">V7F78_06345</name>
</gene>
<dbReference type="RefSeq" id="WP_021107925.1">
    <property type="nucleotide sequence ID" value="NZ_CP068549.1"/>
</dbReference>
<keyword evidence="1" id="KW-0732">Signal</keyword>
<reference evidence="2" key="1">
    <citation type="submission" date="2024-02" db="EMBL/GenBank/DDBJ databases">
        <title>Bacterial skin colonization with Propionibacterium avidum as a risk factor for Periprosthetic Joint Infections - a single-center prospective study.</title>
        <authorList>
            <person name="Achermann Y."/>
        </authorList>
    </citation>
    <scope>NUCLEOTIDE SEQUENCE</scope>
    <source>
        <strain evidence="2">PAVI-2017310195</strain>
    </source>
</reference>
<dbReference type="Proteomes" id="UP001309299">
    <property type="component" value="Unassembled WGS sequence"/>
</dbReference>
<evidence type="ECO:0000313" key="2">
    <source>
        <dbReference type="EMBL" id="MEH1546635.1"/>
    </source>
</evidence>
<feature type="signal peptide" evidence="1">
    <location>
        <begin position="1"/>
        <end position="33"/>
    </location>
</feature>
<sequence>MFGKTTARLVGSAAALTMALTGAGVAASTVAQAAPAASTSSVPAASLTAEQRQNAYTIIRVAEESNAIDPAGKDNAIHAAIMAAMQESSLRNLNYGDRDSVGLFQQRPSTGWGSVEQIMDPVFAAQSFYGINSFGSNPGVIQQPGWQTMNPGQLAQAVQRSAYPDRYDTWYNLSVELLNDYRSGR</sequence>
<dbReference type="AlphaFoldDB" id="A0AB35XM90"/>
<keyword evidence="2" id="KW-0378">Hydrolase</keyword>
<protein>
    <submittedName>
        <fullName evidence="2">Cell wall hydrolase</fullName>
    </submittedName>
</protein>
<organism evidence="2 3">
    <name type="scientific">Cutibacterium avidum</name>
    <dbReference type="NCBI Taxonomy" id="33010"/>
    <lineage>
        <taxon>Bacteria</taxon>
        <taxon>Bacillati</taxon>
        <taxon>Actinomycetota</taxon>
        <taxon>Actinomycetes</taxon>
        <taxon>Propionibacteriales</taxon>
        <taxon>Propionibacteriaceae</taxon>
        <taxon>Cutibacterium</taxon>
    </lineage>
</organism>